<dbReference type="InterPro" id="IPR028614">
    <property type="entry name" value="GDP_fucose/colitose_synth"/>
</dbReference>
<dbReference type="AlphaFoldDB" id="A0A6C0J925"/>
<organism evidence="6">
    <name type="scientific">viral metagenome</name>
    <dbReference type="NCBI Taxonomy" id="1070528"/>
    <lineage>
        <taxon>unclassified sequences</taxon>
        <taxon>metagenomes</taxon>
        <taxon>organismal metagenomes</taxon>
    </lineage>
</organism>
<keyword evidence="4" id="KW-0413">Isomerase</keyword>
<dbReference type="InterPro" id="IPR001509">
    <property type="entry name" value="Epimerase_deHydtase"/>
</dbReference>
<dbReference type="SUPFAM" id="SSF51735">
    <property type="entry name" value="NAD(P)-binding Rossmann-fold domains"/>
    <property type="match status" value="1"/>
</dbReference>
<evidence type="ECO:0000313" key="6">
    <source>
        <dbReference type="EMBL" id="QHU01246.1"/>
    </source>
</evidence>
<keyword evidence="2" id="KW-0521">NADP</keyword>
<comment type="similarity">
    <text evidence="1">Belongs to the NAD(P)-dependent epimerase/dehydratase family. Fucose synthase subfamily.</text>
</comment>
<dbReference type="EMBL" id="MN740336">
    <property type="protein sequence ID" value="QHU01246.1"/>
    <property type="molecule type" value="Genomic_DNA"/>
</dbReference>
<feature type="domain" description="NAD-dependent epimerase/dehydratase" evidence="5">
    <location>
        <begin position="3"/>
        <end position="226"/>
    </location>
</feature>
<dbReference type="GO" id="GO:0050577">
    <property type="term" value="F:GDP-L-fucose synthase activity"/>
    <property type="evidence" value="ECO:0007669"/>
    <property type="project" value="TreeGrafter"/>
</dbReference>
<proteinExistence type="inferred from homology"/>
<dbReference type="Gene3D" id="3.40.50.720">
    <property type="entry name" value="NAD(P)-binding Rossmann-like Domain"/>
    <property type="match status" value="1"/>
</dbReference>
<keyword evidence="3" id="KW-0560">Oxidoreductase</keyword>
<evidence type="ECO:0000259" key="5">
    <source>
        <dbReference type="Pfam" id="PF01370"/>
    </source>
</evidence>
<reference evidence="6" key="1">
    <citation type="journal article" date="2020" name="Nature">
        <title>Giant virus diversity and host interactions through global metagenomics.</title>
        <authorList>
            <person name="Schulz F."/>
            <person name="Roux S."/>
            <person name="Paez-Espino D."/>
            <person name="Jungbluth S."/>
            <person name="Walsh D.A."/>
            <person name="Denef V.J."/>
            <person name="McMahon K.D."/>
            <person name="Konstantinidis K.T."/>
            <person name="Eloe-Fadrosh E.A."/>
            <person name="Kyrpides N.C."/>
            <person name="Woyke T."/>
        </authorList>
    </citation>
    <scope>NUCLEOTIDE SEQUENCE</scope>
    <source>
        <strain evidence="6">GVMAG-M-3300025860-25</strain>
    </source>
</reference>
<dbReference type="CDD" id="cd05239">
    <property type="entry name" value="GDP_FS_SDR_e"/>
    <property type="match status" value="1"/>
</dbReference>
<evidence type="ECO:0000256" key="3">
    <source>
        <dbReference type="ARBA" id="ARBA00023002"/>
    </source>
</evidence>
<evidence type="ECO:0000256" key="1">
    <source>
        <dbReference type="ARBA" id="ARBA00005959"/>
    </source>
</evidence>
<evidence type="ECO:0000256" key="4">
    <source>
        <dbReference type="ARBA" id="ARBA00023235"/>
    </source>
</evidence>
<protein>
    <recommendedName>
        <fullName evidence="5">NAD-dependent epimerase/dehydratase domain-containing protein</fullName>
    </recommendedName>
</protein>
<accession>A0A6C0J925</accession>
<dbReference type="GO" id="GO:0016853">
    <property type="term" value="F:isomerase activity"/>
    <property type="evidence" value="ECO:0007669"/>
    <property type="project" value="UniProtKB-KW"/>
</dbReference>
<dbReference type="PANTHER" id="PTHR43238:SF1">
    <property type="entry name" value="GDP-L-FUCOSE SYNTHASE"/>
    <property type="match status" value="1"/>
</dbReference>
<dbReference type="PANTHER" id="PTHR43238">
    <property type="entry name" value="GDP-L-FUCOSE SYNTHASE"/>
    <property type="match status" value="1"/>
</dbReference>
<dbReference type="Pfam" id="PF01370">
    <property type="entry name" value="Epimerase"/>
    <property type="match status" value="1"/>
</dbReference>
<dbReference type="InterPro" id="IPR036291">
    <property type="entry name" value="NAD(P)-bd_dom_sf"/>
</dbReference>
<dbReference type="Gene3D" id="3.90.25.10">
    <property type="entry name" value="UDP-galactose 4-epimerase, domain 1"/>
    <property type="match status" value="1"/>
</dbReference>
<sequence>MKVLVTGGYGLVGRAIQNIYKKYDHQFIFSNTKECNLLNYDEVEKYLNKIKPDIIIHLAAIVGGLFKNINEPVKMYEDNIILNLNVLKAAHNCNIQNIISCLSTCIFPDNIKYPINEKMLNEGPPHESNFSYAYAKRMLEIHSKSYRKQFNRNYICIIPTNIYGPSDNFSLQDGHVIPALIHKCYLSKLNNEDFEIRGSGSPLRQFIYSEDLAELILWMIENYKDTESIILSVKDEISIKEVGEIIAKKFEYQDRIIFNTNYSDGQYKKTADNKKLVSINKEFKFTNINLGIDKTIDWFIENYEYIRK</sequence>
<dbReference type="HAMAP" id="MF_00956">
    <property type="entry name" value="GDP_fucose_synth"/>
    <property type="match status" value="1"/>
</dbReference>
<name>A0A6C0J925_9ZZZZ</name>
<evidence type="ECO:0000256" key="2">
    <source>
        <dbReference type="ARBA" id="ARBA00022857"/>
    </source>
</evidence>